<sequence>MIRAKTYGNSHQPSSQLMLPCVFLLWLYLGTYIVLNECPRKT</sequence>
<keyword evidence="1" id="KW-0812">Transmembrane</keyword>
<organism evidence="2">
    <name type="scientific">Siphoviridae sp. ctitf6</name>
    <dbReference type="NCBI Taxonomy" id="2825627"/>
    <lineage>
        <taxon>Viruses</taxon>
        <taxon>Duplodnaviria</taxon>
        <taxon>Heunggongvirae</taxon>
        <taxon>Uroviricota</taxon>
        <taxon>Caudoviricetes</taxon>
    </lineage>
</organism>
<name>A0A8S5P1A7_9CAUD</name>
<protein>
    <submittedName>
        <fullName evidence="2">Uncharacterized protein</fullName>
    </submittedName>
</protein>
<proteinExistence type="predicted"/>
<keyword evidence="1" id="KW-0472">Membrane</keyword>
<evidence type="ECO:0000256" key="1">
    <source>
        <dbReference type="SAM" id="Phobius"/>
    </source>
</evidence>
<evidence type="ECO:0000313" key="2">
    <source>
        <dbReference type="EMBL" id="DAE00863.1"/>
    </source>
</evidence>
<feature type="transmembrane region" description="Helical" evidence="1">
    <location>
        <begin position="17"/>
        <end position="35"/>
    </location>
</feature>
<keyword evidence="1" id="KW-1133">Transmembrane helix</keyword>
<accession>A0A8S5P1A7</accession>
<dbReference type="EMBL" id="BK015313">
    <property type="protein sequence ID" value="DAE00863.1"/>
    <property type="molecule type" value="Genomic_DNA"/>
</dbReference>
<reference evidence="2" key="1">
    <citation type="journal article" date="2021" name="Proc. Natl. Acad. Sci. U.S.A.">
        <title>A Catalog of Tens of Thousands of Viruses from Human Metagenomes Reveals Hidden Associations with Chronic Diseases.</title>
        <authorList>
            <person name="Tisza M.J."/>
            <person name="Buck C.B."/>
        </authorList>
    </citation>
    <scope>NUCLEOTIDE SEQUENCE</scope>
    <source>
        <strain evidence="2">Ctitf6</strain>
    </source>
</reference>